<dbReference type="GO" id="GO:0030170">
    <property type="term" value="F:pyridoxal phosphate binding"/>
    <property type="evidence" value="ECO:0007669"/>
    <property type="project" value="InterPro"/>
</dbReference>
<reference evidence="9" key="1">
    <citation type="submission" date="2012-11" db="EMBL/GenBank/DDBJ databases">
        <authorList>
            <person name="Lucero-Rivera Y.E."/>
            <person name="Tovar-Ramirez D."/>
        </authorList>
    </citation>
    <scope>NUCLEOTIDE SEQUENCE [LARGE SCALE GENOMIC DNA]</scope>
    <source>
        <strain evidence="9">Araruama</strain>
    </source>
</reference>
<sequence>MISNRIKELTPFIVMDVLERADEMAHEGIDIIHLEVGEPDFDIPACVKDAICKAIQDGQTFYTHSLGMIELREAICQHYLEIYGVTVHPDQVLVTSGTSPAMLIVFAALLENDDQVILSDPHYACYPNFIKFVGGKPLTVPVYESEKYEFQIERVQAAITEKTKAIFINSPSNPTGTLLSESCLREIASLPIHIISDEIYHGLVYEGKEHSILEYRDDVFVLNGFSKLHAMTGLRLGYLIAPKKFIRPMQILQQNFLISANSVAQIGGLAALKDAHDDITNMKAIYNKRRKYMIQRLRQMGFEISVEPTGAFYVFVNARHLSNDSYQLAFNILEKAHVGVTPGIDFGNNAEGYLRFSYANSIENIAEGMDRLENYIRVKTSPATSSI</sequence>
<comment type="similarity">
    <text evidence="2 6">Belongs to the class-I pyridoxal-phosphate-dependent aminotransferase family.</text>
</comment>
<organism evidence="8 9">
    <name type="scientific">Candidatus Magnetoglobus multicellularis str. Araruama</name>
    <dbReference type="NCBI Taxonomy" id="890399"/>
    <lineage>
        <taxon>Bacteria</taxon>
        <taxon>Pseudomonadati</taxon>
        <taxon>Thermodesulfobacteriota</taxon>
        <taxon>Desulfobacteria</taxon>
        <taxon>Desulfobacterales</taxon>
        <taxon>Desulfobacteraceae</taxon>
        <taxon>Candidatus Magnetoglobus</taxon>
    </lineage>
</organism>
<evidence type="ECO:0000256" key="1">
    <source>
        <dbReference type="ARBA" id="ARBA00001933"/>
    </source>
</evidence>
<name>A0A1V1PCM2_9BACT</name>
<keyword evidence="4 6" id="KW-0808">Transferase</keyword>
<dbReference type="InterPro" id="IPR015421">
    <property type="entry name" value="PyrdxlP-dep_Trfase_major"/>
</dbReference>
<accession>A0A1V1PCM2</accession>
<evidence type="ECO:0000256" key="4">
    <source>
        <dbReference type="ARBA" id="ARBA00022679"/>
    </source>
</evidence>
<comment type="cofactor">
    <cofactor evidence="1 6">
        <name>pyridoxal 5'-phosphate</name>
        <dbReference type="ChEBI" id="CHEBI:597326"/>
    </cofactor>
</comment>
<dbReference type="GO" id="GO:0008483">
    <property type="term" value="F:transaminase activity"/>
    <property type="evidence" value="ECO:0007669"/>
    <property type="project" value="UniProtKB-KW"/>
</dbReference>
<dbReference type="EMBL" id="ATBP01000139">
    <property type="protein sequence ID" value="ETR72526.1"/>
    <property type="molecule type" value="Genomic_DNA"/>
</dbReference>
<gene>
    <name evidence="8" type="primary">aspC</name>
    <name evidence="8" type="ORF">OMM_01654</name>
</gene>
<dbReference type="InterPro" id="IPR004839">
    <property type="entry name" value="Aminotransferase_I/II_large"/>
</dbReference>
<dbReference type="Pfam" id="PF00155">
    <property type="entry name" value="Aminotran_1_2"/>
    <property type="match status" value="1"/>
</dbReference>
<dbReference type="InterPro" id="IPR015424">
    <property type="entry name" value="PyrdxlP-dep_Trfase"/>
</dbReference>
<dbReference type="GO" id="GO:0006520">
    <property type="term" value="P:amino acid metabolic process"/>
    <property type="evidence" value="ECO:0007669"/>
    <property type="project" value="InterPro"/>
</dbReference>
<evidence type="ECO:0000256" key="2">
    <source>
        <dbReference type="ARBA" id="ARBA00007441"/>
    </source>
</evidence>
<dbReference type="AlphaFoldDB" id="A0A1V1PCM2"/>
<dbReference type="InterPro" id="IPR050596">
    <property type="entry name" value="AspAT/PAT-like"/>
</dbReference>
<evidence type="ECO:0000256" key="3">
    <source>
        <dbReference type="ARBA" id="ARBA00022576"/>
    </source>
</evidence>
<keyword evidence="5" id="KW-0663">Pyridoxal phosphate</keyword>
<evidence type="ECO:0000256" key="5">
    <source>
        <dbReference type="ARBA" id="ARBA00022898"/>
    </source>
</evidence>
<dbReference type="CDD" id="cd00609">
    <property type="entry name" value="AAT_like"/>
    <property type="match status" value="1"/>
</dbReference>
<feature type="domain" description="Aminotransferase class I/classII large" evidence="7">
    <location>
        <begin position="30"/>
        <end position="372"/>
    </location>
</feature>
<keyword evidence="3 6" id="KW-0032">Aminotransferase</keyword>
<dbReference type="SUPFAM" id="SSF53383">
    <property type="entry name" value="PLP-dependent transferases"/>
    <property type="match status" value="1"/>
</dbReference>
<dbReference type="PANTHER" id="PTHR46383">
    <property type="entry name" value="ASPARTATE AMINOTRANSFERASE"/>
    <property type="match status" value="1"/>
</dbReference>
<dbReference type="Gene3D" id="3.40.640.10">
    <property type="entry name" value="Type I PLP-dependent aspartate aminotransferase-like (Major domain)"/>
    <property type="match status" value="1"/>
</dbReference>
<dbReference type="EC" id="2.6.1.-" evidence="6"/>
<dbReference type="PANTHER" id="PTHR46383:SF2">
    <property type="entry name" value="AMINOTRANSFERASE"/>
    <property type="match status" value="1"/>
</dbReference>
<evidence type="ECO:0000313" key="8">
    <source>
        <dbReference type="EMBL" id="ETR72526.1"/>
    </source>
</evidence>
<evidence type="ECO:0000313" key="9">
    <source>
        <dbReference type="Proteomes" id="UP000189670"/>
    </source>
</evidence>
<comment type="caution">
    <text evidence="8">The sequence shown here is derived from an EMBL/GenBank/DDBJ whole genome shotgun (WGS) entry which is preliminary data.</text>
</comment>
<protein>
    <recommendedName>
        <fullName evidence="6">Aminotransferase</fullName>
        <ecNumber evidence="6">2.6.1.-</ecNumber>
    </recommendedName>
</protein>
<dbReference type="InterPro" id="IPR004838">
    <property type="entry name" value="NHTrfase_class1_PyrdxlP-BS"/>
</dbReference>
<evidence type="ECO:0000256" key="6">
    <source>
        <dbReference type="RuleBase" id="RU000481"/>
    </source>
</evidence>
<evidence type="ECO:0000259" key="7">
    <source>
        <dbReference type="Pfam" id="PF00155"/>
    </source>
</evidence>
<proteinExistence type="inferred from homology"/>
<dbReference type="Proteomes" id="UP000189670">
    <property type="component" value="Unassembled WGS sequence"/>
</dbReference>
<dbReference type="PROSITE" id="PS00105">
    <property type="entry name" value="AA_TRANSFER_CLASS_1"/>
    <property type="match status" value="1"/>
</dbReference>